<keyword evidence="3" id="KW-0539">Nucleus</keyword>
<dbReference type="EMBL" id="JAACJL010000061">
    <property type="protein sequence ID" value="KAF4609469.1"/>
    <property type="molecule type" value="Genomic_DNA"/>
</dbReference>
<gene>
    <name evidence="7" type="ORF">D9613_012322</name>
</gene>
<feature type="compositionally biased region" description="Polar residues" evidence="5">
    <location>
        <begin position="241"/>
        <end position="260"/>
    </location>
</feature>
<feature type="coiled-coil region" evidence="4">
    <location>
        <begin position="18"/>
        <end position="45"/>
    </location>
</feature>
<feature type="compositionally biased region" description="Basic and acidic residues" evidence="5">
    <location>
        <begin position="417"/>
        <end position="428"/>
    </location>
</feature>
<dbReference type="InterPro" id="IPR013882">
    <property type="entry name" value="Ctp1_C"/>
</dbReference>
<reference evidence="7 8" key="1">
    <citation type="submission" date="2019-12" db="EMBL/GenBank/DDBJ databases">
        <authorList>
            <person name="Floudas D."/>
            <person name="Bentzer J."/>
            <person name="Ahren D."/>
            <person name="Johansson T."/>
            <person name="Persson P."/>
            <person name="Tunlid A."/>
        </authorList>
    </citation>
    <scope>NUCLEOTIDE SEQUENCE [LARGE SCALE GENOMIC DNA]</scope>
    <source>
        <strain evidence="7 8">CBS 102.39</strain>
    </source>
</reference>
<dbReference type="PANTHER" id="PTHR15107">
    <property type="entry name" value="RETINOBLASTOMA BINDING PROTEIN 8"/>
    <property type="match status" value="1"/>
</dbReference>
<comment type="caution">
    <text evidence="7">The sequence shown here is derived from an EMBL/GenBank/DDBJ whole genome shotgun (WGS) entry which is preliminary data.</text>
</comment>
<feature type="region of interest" description="Disordered" evidence="5">
    <location>
        <begin position="313"/>
        <end position="433"/>
    </location>
</feature>
<organism evidence="7 8">
    <name type="scientific">Agrocybe pediades</name>
    <dbReference type="NCBI Taxonomy" id="84607"/>
    <lineage>
        <taxon>Eukaryota</taxon>
        <taxon>Fungi</taxon>
        <taxon>Dikarya</taxon>
        <taxon>Basidiomycota</taxon>
        <taxon>Agaricomycotina</taxon>
        <taxon>Agaricomycetes</taxon>
        <taxon>Agaricomycetidae</taxon>
        <taxon>Agaricales</taxon>
        <taxon>Agaricineae</taxon>
        <taxon>Strophariaceae</taxon>
        <taxon>Agrocybe</taxon>
    </lineage>
</organism>
<feature type="region of interest" description="Disordered" evidence="5">
    <location>
        <begin position="660"/>
        <end position="682"/>
    </location>
</feature>
<evidence type="ECO:0000256" key="5">
    <source>
        <dbReference type="SAM" id="MobiDB-lite"/>
    </source>
</evidence>
<keyword evidence="2" id="KW-0227">DNA damage</keyword>
<feature type="region of interest" description="Disordered" evidence="5">
    <location>
        <begin position="166"/>
        <end position="260"/>
    </location>
</feature>
<feature type="compositionally biased region" description="Basic and acidic residues" evidence="5">
    <location>
        <begin position="216"/>
        <end position="225"/>
    </location>
</feature>
<evidence type="ECO:0000256" key="1">
    <source>
        <dbReference type="ARBA" id="ARBA00004123"/>
    </source>
</evidence>
<dbReference type="GO" id="GO:0003684">
    <property type="term" value="F:damaged DNA binding"/>
    <property type="evidence" value="ECO:0007669"/>
    <property type="project" value="TreeGrafter"/>
</dbReference>
<dbReference type="Proteomes" id="UP000521872">
    <property type="component" value="Unassembled WGS sequence"/>
</dbReference>
<feature type="compositionally biased region" description="Basic and acidic residues" evidence="5">
    <location>
        <begin position="666"/>
        <end position="682"/>
    </location>
</feature>
<proteinExistence type="predicted"/>
<dbReference type="GO" id="GO:0005634">
    <property type="term" value="C:nucleus"/>
    <property type="evidence" value="ECO:0007669"/>
    <property type="project" value="UniProtKB-SubCell"/>
</dbReference>
<name>A0A8H4QEG3_9AGAR</name>
<keyword evidence="4" id="KW-0175">Coiled coil</keyword>
<dbReference type="Pfam" id="PF08573">
    <property type="entry name" value="SAE2"/>
    <property type="match status" value="1"/>
</dbReference>
<evidence type="ECO:0000313" key="7">
    <source>
        <dbReference type="EMBL" id="KAF4609469.1"/>
    </source>
</evidence>
<evidence type="ECO:0000313" key="8">
    <source>
        <dbReference type="Proteomes" id="UP000521872"/>
    </source>
</evidence>
<feature type="domain" description="DNA endonuclease activator Ctp1 C-terminal" evidence="6">
    <location>
        <begin position="522"/>
        <end position="649"/>
    </location>
</feature>
<evidence type="ECO:0000259" key="6">
    <source>
        <dbReference type="Pfam" id="PF08573"/>
    </source>
</evidence>
<sequence>MTTTYSSAQLRERDQHIHKQCQEQLRALEARHNRLKNLADDLRTQIFDEQNRGRRFAESLGFEDILDAQVTIDSSEYGLTYRECFERLQMLNAELEAEKKEAELAKVKAEIIEKEKRVVDLKLSELQKRYDDLLDVKERAAERYKLDYKKWKNYFNSTFSDNLDDRKVERQPGITPQERKKRETILQRKRTRLTEGNFVASIEPWSPQRSPMPKGARRDANKENEGTPMPPSKRRRIDSENILSPSRNLGSPLKSSLPMQPLHNSLLKSVTNTTAPSSSPSVFLDKRDAQIRTPTPLQFQPIAIPDNIVIKEEPQSCTPSPLHVSRPNTPEQPPLSQPRIPGSGSSETEDDSQAIYEPGTDKRTGKPIIFAVPPPPPAKAGPSNYLNLTPTPAAPPPSSTIVAEPGTSKAPILLQPSDRESTKVPREDASDDEDGAAFLSAWKPRLKTFSSAAEKGKERERDVFTDVSTPLTTRTMGQKRMEDYSAFKGRGRYGKVTEAQESTSINAVYTINPVQNGGVDYQYDEVVRNREARQKMDATDCECCREYYKSVGPLPSRLQQPLWKSPPATPVKPCLHHSRSHSLSPENMSRASEQAIIINKAAAMGGSRSVPRQSEIESHRKVISRHRHMWDRAATPPGYWDIGFPDTQEVGDINEKAREMHKKKKEIVDREAAKENGRYRRK</sequence>
<evidence type="ECO:0000256" key="4">
    <source>
        <dbReference type="SAM" id="Coils"/>
    </source>
</evidence>
<evidence type="ECO:0000256" key="2">
    <source>
        <dbReference type="ARBA" id="ARBA00022763"/>
    </source>
</evidence>
<feature type="coiled-coil region" evidence="4">
    <location>
        <begin position="81"/>
        <end position="143"/>
    </location>
</feature>
<dbReference type="InterPro" id="IPR033316">
    <property type="entry name" value="RBBP8-like"/>
</dbReference>
<comment type="subcellular location">
    <subcellularLocation>
        <location evidence="1">Nucleus</location>
    </subcellularLocation>
</comment>
<protein>
    <recommendedName>
        <fullName evidence="6">DNA endonuclease activator Ctp1 C-terminal domain-containing protein</fullName>
    </recommendedName>
</protein>
<dbReference type="GO" id="GO:0010792">
    <property type="term" value="P:DNA double-strand break processing involved in repair via single-strand annealing"/>
    <property type="evidence" value="ECO:0007669"/>
    <property type="project" value="TreeGrafter"/>
</dbReference>
<dbReference type="AlphaFoldDB" id="A0A8H4QEG3"/>
<feature type="compositionally biased region" description="Basic and acidic residues" evidence="5">
    <location>
        <begin position="177"/>
        <end position="186"/>
    </location>
</feature>
<dbReference type="PANTHER" id="PTHR15107:SF0">
    <property type="entry name" value="DNA ENDONUCLEASE ACTIVATOR CTP1 C-TERMINAL DOMAIN-CONTAINING PROTEIN"/>
    <property type="match status" value="1"/>
</dbReference>
<evidence type="ECO:0000256" key="3">
    <source>
        <dbReference type="ARBA" id="ARBA00023242"/>
    </source>
</evidence>
<keyword evidence="8" id="KW-1185">Reference proteome</keyword>
<accession>A0A8H4QEG3</accession>